<evidence type="ECO:0000313" key="2">
    <source>
        <dbReference type="Proteomes" id="UP001240236"/>
    </source>
</evidence>
<accession>A0AAE3W3V5</accession>
<reference evidence="1 2" key="1">
    <citation type="submission" date="2023-07" db="EMBL/GenBank/DDBJ databases">
        <title>Sequencing the genomes of 1000 actinobacteria strains.</title>
        <authorList>
            <person name="Klenk H.-P."/>
        </authorList>
    </citation>
    <scope>NUCLEOTIDE SEQUENCE [LARGE SCALE GENOMIC DNA]</scope>
    <source>
        <strain evidence="1 2">DSM 44709</strain>
    </source>
</reference>
<protein>
    <submittedName>
        <fullName evidence="1">Uncharacterized protein</fullName>
    </submittedName>
</protein>
<dbReference type="SUPFAM" id="SSF55729">
    <property type="entry name" value="Acyl-CoA N-acyltransferases (Nat)"/>
    <property type="match status" value="1"/>
</dbReference>
<gene>
    <name evidence="1" type="ORF">J2S42_004524</name>
</gene>
<dbReference type="InterPro" id="IPR016181">
    <property type="entry name" value="Acyl_CoA_acyltransferase"/>
</dbReference>
<comment type="caution">
    <text evidence="1">The sequence shown here is derived from an EMBL/GenBank/DDBJ whole genome shotgun (WGS) entry which is preliminary data.</text>
</comment>
<keyword evidence="2" id="KW-1185">Reference proteome</keyword>
<evidence type="ECO:0000313" key="1">
    <source>
        <dbReference type="EMBL" id="MDQ0367855.1"/>
    </source>
</evidence>
<dbReference type="AlphaFoldDB" id="A0AAE3W3V5"/>
<sequence>MRHALPRSLTTYPGRFAALLTGPDHPLADAARLVEQTVFETEFGLDADTMKAEYSGYDAASRFIVVLDQARRRAAGVIRLIDESPAGLKTLNDAPAHIGGTVDDIRAHHRMTDGRRAVDVATLAVLPEYRGAHSVLVSTLLYRTLYRVFHRDGITHVVAMIDEPAYRNLRRIGTPFVPMLGSSPFAYLGSAENRALYGDFREFGPAITRNAAALRHRARASVSDLLHPRRLLLRRIAARVATSIVTGEGLDHRIHL</sequence>
<name>A0AAE3W3V5_9ACTN</name>
<proteinExistence type="predicted"/>
<dbReference type="Proteomes" id="UP001240236">
    <property type="component" value="Unassembled WGS sequence"/>
</dbReference>
<organism evidence="1 2">
    <name type="scientific">Catenuloplanes indicus</name>
    <dbReference type="NCBI Taxonomy" id="137267"/>
    <lineage>
        <taxon>Bacteria</taxon>
        <taxon>Bacillati</taxon>
        <taxon>Actinomycetota</taxon>
        <taxon>Actinomycetes</taxon>
        <taxon>Micromonosporales</taxon>
        <taxon>Micromonosporaceae</taxon>
        <taxon>Catenuloplanes</taxon>
    </lineage>
</organism>
<dbReference type="Gene3D" id="3.40.630.30">
    <property type="match status" value="1"/>
</dbReference>
<dbReference type="EMBL" id="JAUSUZ010000001">
    <property type="protein sequence ID" value="MDQ0367855.1"/>
    <property type="molecule type" value="Genomic_DNA"/>
</dbReference>
<dbReference type="RefSeq" id="WP_307242165.1">
    <property type="nucleotide sequence ID" value="NZ_JAUSUZ010000001.1"/>
</dbReference>